<keyword evidence="4 8" id="KW-0479">Metal-binding</keyword>
<evidence type="ECO:0000256" key="1">
    <source>
        <dbReference type="ARBA" id="ARBA00001971"/>
    </source>
</evidence>
<dbReference type="PROSITE" id="PS00086">
    <property type="entry name" value="CYTOCHROME_P450"/>
    <property type="match status" value="1"/>
</dbReference>
<keyword evidence="7 8" id="KW-0503">Monooxygenase</keyword>
<dbReference type="PANTHER" id="PTHR46696:SF4">
    <property type="entry name" value="BIOTIN BIOSYNTHESIS CYTOCHROME P450"/>
    <property type="match status" value="1"/>
</dbReference>
<dbReference type="InterPro" id="IPR017972">
    <property type="entry name" value="Cyt_P450_CS"/>
</dbReference>
<dbReference type="RefSeq" id="WP_112631426.1">
    <property type="nucleotide sequence ID" value="NZ_QMEV01000003.1"/>
</dbReference>
<organism evidence="9 10">
    <name type="scientific">Mycobacterium colombiense</name>
    <dbReference type="NCBI Taxonomy" id="339268"/>
    <lineage>
        <taxon>Bacteria</taxon>
        <taxon>Bacillati</taxon>
        <taxon>Actinomycetota</taxon>
        <taxon>Actinomycetes</taxon>
        <taxon>Mycobacteriales</taxon>
        <taxon>Mycobacteriaceae</taxon>
        <taxon>Mycobacterium</taxon>
        <taxon>Mycobacterium avium complex (MAC)</taxon>
    </lineage>
</organism>
<dbReference type="GO" id="GO:0005506">
    <property type="term" value="F:iron ion binding"/>
    <property type="evidence" value="ECO:0007669"/>
    <property type="project" value="InterPro"/>
</dbReference>
<proteinExistence type="inferred from homology"/>
<dbReference type="InterPro" id="IPR002397">
    <property type="entry name" value="Cyt_P450_B"/>
</dbReference>
<protein>
    <submittedName>
        <fullName evidence="9">Cytochrome P450</fullName>
    </submittedName>
</protein>
<evidence type="ECO:0000256" key="5">
    <source>
        <dbReference type="ARBA" id="ARBA00023002"/>
    </source>
</evidence>
<dbReference type="PANTHER" id="PTHR46696">
    <property type="entry name" value="P450, PUTATIVE (EUROFUNG)-RELATED"/>
    <property type="match status" value="1"/>
</dbReference>
<keyword evidence="5 8" id="KW-0560">Oxidoreductase</keyword>
<dbReference type="GO" id="GO:0036199">
    <property type="term" value="F:cholest-4-en-3-one 26-monooxygenase activity"/>
    <property type="evidence" value="ECO:0007669"/>
    <property type="project" value="TreeGrafter"/>
</dbReference>
<dbReference type="CDD" id="cd20625">
    <property type="entry name" value="CYP164-like"/>
    <property type="match status" value="1"/>
</dbReference>
<evidence type="ECO:0000256" key="8">
    <source>
        <dbReference type="RuleBase" id="RU000461"/>
    </source>
</evidence>
<dbReference type="GO" id="GO:0006707">
    <property type="term" value="P:cholesterol catabolic process"/>
    <property type="evidence" value="ECO:0007669"/>
    <property type="project" value="TreeGrafter"/>
</dbReference>
<keyword evidence="3 8" id="KW-0349">Heme</keyword>
<name>A0A329MBP5_9MYCO</name>
<evidence type="ECO:0000256" key="3">
    <source>
        <dbReference type="ARBA" id="ARBA00022617"/>
    </source>
</evidence>
<dbReference type="OrthoDB" id="142769at2"/>
<comment type="similarity">
    <text evidence="2 8">Belongs to the cytochrome P450 family.</text>
</comment>
<dbReference type="Proteomes" id="UP000250915">
    <property type="component" value="Unassembled WGS sequence"/>
</dbReference>
<evidence type="ECO:0000256" key="7">
    <source>
        <dbReference type="ARBA" id="ARBA00023033"/>
    </source>
</evidence>
<dbReference type="InterPro" id="IPR001128">
    <property type="entry name" value="Cyt_P450"/>
</dbReference>
<dbReference type="FunFam" id="1.10.630.10:FF:000018">
    <property type="entry name" value="Cytochrome P450 monooxygenase"/>
    <property type="match status" value="1"/>
</dbReference>
<evidence type="ECO:0000313" key="10">
    <source>
        <dbReference type="Proteomes" id="UP000250915"/>
    </source>
</evidence>
<dbReference type="Gene3D" id="1.10.630.10">
    <property type="entry name" value="Cytochrome P450"/>
    <property type="match status" value="1"/>
</dbReference>
<evidence type="ECO:0000256" key="2">
    <source>
        <dbReference type="ARBA" id="ARBA00010617"/>
    </source>
</evidence>
<dbReference type="GO" id="GO:0020037">
    <property type="term" value="F:heme binding"/>
    <property type="evidence" value="ECO:0007669"/>
    <property type="project" value="InterPro"/>
</dbReference>
<evidence type="ECO:0000256" key="6">
    <source>
        <dbReference type="ARBA" id="ARBA00023004"/>
    </source>
</evidence>
<evidence type="ECO:0000313" key="9">
    <source>
        <dbReference type="EMBL" id="RAV16556.1"/>
    </source>
</evidence>
<evidence type="ECO:0000256" key="4">
    <source>
        <dbReference type="ARBA" id="ARBA00022723"/>
    </source>
</evidence>
<dbReference type="SUPFAM" id="SSF48264">
    <property type="entry name" value="Cytochrome P450"/>
    <property type="match status" value="1"/>
</dbReference>
<keyword evidence="6 8" id="KW-0408">Iron</keyword>
<dbReference type="InterPro" id="IPR036396">
    <property type="entry name" value="Cyt_P450_sf"/>
</dbReference>
<gene>
    <name evidence="9" type="ORF">DQP57_02600</name>
</gene>
<dbReference type="Pfam" id="PF00067">
    <property type="entry name" value="p450"/>
    <property type="match status" value="1"/>
</dbReference>
<accession>A0A329MBP5</accession>
<reference evidence="9 10" key="1">
    <citation type="submission" date="2018-06" db="EMBL/GenBank/DDBJ databases">
        <title>NTM in soil in Japan.</title>
        <authorList>
            <person name="Ohya K."/>
        </authorList>
    </citation>
    <scope>NUCLEOTIDE SEQUENCE [LARGE SCALE GENOMIC DNA]</scope>
    <source>
        <strain evidence="9 10">GF28</strain>
    </source>
</reference>
<comment type="cofactor">
    <cofactor evidence="1">
        <name>heme</name>
        <dbReference type="ChEBI" id="CHEBI:30413"/>
    </cofactor>
</comment>
<dbReference type="GO" id="GO:0008395">
    <property type="term" value="F:steroid hydroxylase activity"/>
    <property type="evidence" value="ECO:0007669"/>
    <property type="project" value="TreeGrafter"/>
</dbReference>
<sequence>MALKTRSHWLLGYGLARATLKLLARRGDPFARLVIDNNRPDNAHHLIEQIRERGRLSEVIGGWATADARIIREVLRDDRFRTAKPHDRSPFRMAQWALAKTNPGVLNGLEPPSLLVIDPPEHERLRRLVSRAFTPRATDRLRQRIQEIVDALLDDLGGNAHCDLIADYASQIPIQVIAELLGIPREEIPYLYGMADPGAKLLTTTVPSWRDFETALAALREFEGYLEAHIERLRRSGGDNSVLSAVLQDSDLIALEVKMFAGLLLGAGFITTTHAFGNAVTALLDHPDQLARLHAQPEGWPNAVEETLRYRSVAQFGARVAAQTLQIGGHTVRAGSTVFLSIAGANRDPAVFDRPDEFDVTRVNARDHIGFGTGVHACLGAPLARMELNIGLRALFERFPELTLADEPTPNDSTLLHGIKHLPVMLGPARVGAGRPGAAD</sequence>
<dbReference type="PRINTS" id="PR00359">
    <property type="entry name" value="BP450"/>
</dbReference>
<dbReference type="AlphaFoldDB" id="A0A329MBP5"/>
<dbReference type="EMBL" id="QMEV01000003">
    <property type="protein sequence ID" value="RAV16556.1"/>
    <property type="molecule type" value="Genomic_DNA"/>
</dbReference>
<comment type="caution">
    <text evidence="9">The sequence shown here is derived from an EMBL/GenBank/DDBJ whole genome shotgun (WGS) entry which is preliminary data.</text>
</comment>